<feature type="transmembrane region" description="Helical" evidence="1">
    <location>
        <begin position="211"/>
        <end position="230"/>
    </location>
</feature>
<keyword evidence="1" id="KW-0812">Transmembrane</keyword>
<name>A0ABZ2IUT9_9BACT</name>
<reference evidence="2 3" key="1">
    <citation type="submission" date="2024-03" db="EMBL/GenBank/DDBJ databases">
        <title>Phenotype and Genome Characterization of a Sulfate-Reducing Bacterium Pseudodesulfovibrio sp. strain 5S69, isolated from Petroleum Reservoir in Tatarstan (Russia).</title>
        <authorList>
            <person name="Bidzhieva S.K."/>
            <person name="Kadnikov V."/>
            <person name="Tourova T.P."/>
            <person name="Samigullina S.R."/>
            <person name="Sokolova D.S."/>
            <person name="Poltaraus A.B."/>
            <person name="Avtukh A.N."/>
            <person name="Tereshina V.M."/>
            <person name="Mardanov A.V."/>
            <person name="Nazina T.N."/>
        </authorList>
    </citation>
    <scope>NUCLEOTIDE SEQUENCE [LARGE SCALE GENOMIC DNA]</scope>
    <source>
        <strain evidence="2 3">5S69</strain>
    </source>
</reference>
<feature type="transmembrane region" description="Helical" evidence="1">
    <location>
        <begin position="169"/>
        <end position="190"/>
    </location>
</feature>
<gene>
    <name evidence="2" type="ORF">V8V93_18665</name>
</gene>
<feature type="transmembrane region" description="Helical" evidence="1">
    <location>
        <begin position="7"/>
        <end position="24"/>
    </location>
</feature>
<dbReference type="RefSeq" id="WP_338668144.1">
    <property type="nucleotide sequence ID" value="NZ_CP146609.1"/>
</dbReference>
<evidence type="ECO:0000256" key="1">
    <source>
        <dbReference type="SAM" id="Phobius"/>
    </source>
</evidence>
<feature type="transmembrane region" description="Helical" evidence="1">
    <location>
        <begin position="141"/>
        <end position="163"/>
    </location>
</feature>
<accession>A0ABZ2IUT9</accession>
<dbReference type="Proteomes" id="UP001385389">
    <property type="component" value="Chromosome"/>
</dbReference>
<feature type="transmembrane region" description="Helical" evidence="1">
    <location>
        <begin position="99"/>
        <end position="116"/>
    </location>
</feature>
<organism evidence="2 3">
    <name type="scientific">Pseudodesulfovibrio methanolicus</name>
    <dbReference type="NCBI Taxonomy" id="3126690"/>
    <lineage>
        <taxon>Bacteria</taxon>
        <taxon>Pseudomonadati</taxon>
        <taxon>Thermodesulfobacteriota</taxon>
        <taxon>Desulfovibrionia</taxon>
        <taxon>Desulfovibrionales</taxon>
        <taxon>Desulfovibrionaceae</taxon>
    </lineage>
</organism>
<dbReference type="EMBL" id="CP146609">
    <property type="protein sequence ID" value="WWX22450.1"/>
    <property type="molecule type" value="Genomic_DNA"/>
</dbReference>
<sequence>MYLKRYLFALALYYLPYILLVQWVNAKGAQPDEAHAVAQVIMALIFVLMSLHLVVLRPQARFAFESRMRRVMRWALYLVLYAGLVLLPALLLLFNDSDAFHITLAMPSLLFLGMLYSPGEENEPEGGEVDRVLADDGPRRWLTYYGLYLAVPFAGGLLIAMLVPKAYALPALALFGLFVMGMGLWMLYRLTVARPNVRFVALTRGQRWKRFGIYAGLYLALVLVLPRVLATLFGHGPAMDTWVMLPLLASAAYGPDMAHAGLIFRPRTPEQPRPESDGERLQRRIREIRAKYPLSPDR</sequence>
<feature type="transmembrane region" description="Helical" evidence="1">
    <location>
        <begin position="36"/>
        <end position="55"/>
    </location>
</feature>
<evidence type="ECO:0000313" key="2">
    <source>
        <dbReference type="EMBL" id="WWX22450.1"/>
    </source>
</evidence>
<keyword evidence="3" id="KW-1185">Reference proteome</keyword>
<proteinExistence type="predicted"/>
<protein>
    <submittedName>
        <fullName evidence="2">Uncharacterized protein</fullName>
    </submittedName>
</protein>
<feature type="transmembrane region" description="Helical" evidence="1">
    <location>
        <begin position="75"/>
        <end position="93"/>
    </location>
</feature>
<keyword evidence="1" id="KW-1133">Transmembrane helix</keyword>
<keyword evidence="1" id="KW-0472">Membrane</keyword>
<evidence type="ECO:0000313" key="3">
    <source>
        <dbReference type="Proteomes" id="UP001385389"/>
    </source>
</evidence>